<accession>A0AAD9NYV2</accession>
<dbReference type="Pfam" id="PF04547">
    <property type="entry name" value="Anoctamin"/>
    <property type="match status" value="1"/>
</dbReference>
<evidence type="ECO:0000256" key="2">
    <source>
        <dbReference type="ARBA" id="ARBA00009671"/>
    </source>
</evidence>
<feature type="compositionally biased region" description="Basic and acidic residues" evidence="7">
    <location>
        <begin position="551"/>
        <end position="566"/>
    </location>
</feature>
<proteinExistence type="inferred from homology"/>
<feature type="region of interest" description="Disordered" evidence="7">
    <location>
        <begin position="540"/>
        <end position="595"/>
    </location>
</feature>
<organism evidence="9 10">
    <name type="scientific">Ridgeia piscesae</name>
    <name type="common">Tubeworm</name>
    <dbReference type="NCBI Taxonomy" id="27915"/>
    <lineage>
        <taxon>Eukaryota</taxon>
        <taxon>Metazoa</taxon>
        <taxon>Spiralia</taxon>
        <taxon>Lophotrochozoa</taxon>
        <taxon>Annelida</taxon>
        <taxon>Polychaeta</taxon>
        <taxon>Sedentaria</taxon>
        <taxon>Canalipalpata</taxon>
        <taxon>Sabellida</taxon>
        <taxon>Siboglinidae</taxon>
        <taxon>Ridgeia</taxon>
    </lineage>
</organism>
<feature type="compositionally biased region" description="Polar residues" evidence="7">
    <location>
        <begin position="567"/>
        <end position="594"/>
    </location>
</feature>
<comment type="similarity">
    <text evidence="2 6">Belongs to the anoctamin family.</text>
</comment>
<evidence type="ECO:0000256" key="4">
    <source>
        <dbReference type="ARBA" id="ARBA00022989"/>
    </source>
</evidence>
<evidence type="ECO:0000313" key="9">
    <source>
        <dbReference type="EMBL" id="KAK2185048.1"/>
    </source>
</evidence>
<dbReference type="GO" id="GO:0005254">
    <property type="term" value="F:chloride channel activity"/>
    <property type="evidence" value="ECO:0007669"/>
    <property type="project" value="TreeGrafter"/>
</dbReference>
<feature type="domain" description="Anoctamin transmembrane" evidence="8">
    <location>
        <begin position="251"/>
        <end position="567"/>
    </location>
</feature>
<comment type="caution">
    <text evidence="9">The sequence shown here is derived from an EMBL/GenBank/DDBJ whole genome shotgun (WGS) entry which is preliminary data.</text>
</comment>
<protein>
    <recommendedName>
        <fullName evidence="6">Anoctamin</fullName>
    </recommendedName>
</protein>
<evidence type="ECO:0000256" key="3">
    <source>
        <dbReference type="ARBA" id="ARBA00022692"/>
    </source>
</evidence>
<feature type="transmembrane region" description="Helical" evidence="6">
    <location>
        <begin position="263"/>
        <end position="286"/>
    </location>
</feature>
<keyword evidence="4 6" id="KW-1133">Transmembrane helix</keyword>
<sequence length="891" mass="102713">MQTKRVYDSSQATQGLKAEAKIGKELHSEVVAQWRPCHRTSVSSSTGSGSGVSTHFDWQDGIQGNFRQVLRRTIPTTDCDVMVVFPQKTEDSTLMFLLDYIRRNIPELLVCVRHHDNTGIDAFYITASYETFLKNASAVGVFKSLTSEYGGLLKEFDYDERSHFEGVDDARQFLTDQERQSIIRHMLFSVRSDESDIIGDVRFLRGQLLFPLLLSKRIIKTVLPLHSTEKLEYLRKHWVYAICESQPLDEVCHYFGVKIAMYFAYLGHYTTALTIPTTAALLFWFISGQSQTIDDACFVGFACINIAWAMLYLEHWKRHSAELAFHWGTLDVKDELLIEPRPQYHGELVKSVVTGLLEPHYPAWKRHAFIFFVSYPVILASLTVVFATMWGILELQNLVNAGVASGDVPFLCKFLPNILLALTISIYDDFYKRIARWLNNKENYRLEETHENKLIVKLVLFQFVNSFLSLFFLAFYIRDINRLRDQLATLLITRQVVGNIRETLIPYVIEKLKLFRIGYEMTKDLSEHVLMKQAHEIVAEQKSQHSSNKQKKGDRQPESADTEKEMSGNSSAADSTETTSRVGPTLTQAETEAVQNKDRLTTETLRLIVRNKYEALQDLLDEGNMDIDTQWQQIKEMWTSTCSEVLGKKKYQQKDWISADTLNKVQVRKEKKGKYKRTDRPIKDKNGNVLTSDEDQLKRWREHFEELLNRPPPQNPPDITPAEEVLQINCERPSKAEIEKAIHHMKRGKASGPDKIPAEAIKADIEILHDLLVSGKVLNRVILDRLKTRVDAKLRDHQAGFRKDRSCTDQIATLRIIVEQSMEWDSSLYINFVDYEKAFGSLDRDTLWKLLQHYGIPNKLISLMRNSYEDMACRVIHAGSFMQDNLQTPSW</sequence>
<feature type="transmembrane region" description="Helical" evidence="6">
    <location>
        <begin position="454"/>
        <end position="477"/>
    </location>
</feature>
<evidence type="ECO:0000256" key="6">
    <source>
        <dbReference type="RuleBase" id="RU280814"/>
    </source>
</evidence>
<dbReference type="Proteomes" id="UP001209878">
    <property type="component" value="Unassembled WGS sequence"/>
</dbReference>
<evidence type="ECO:0000256" key="1">
    <source>
        <dbReference type="ARBA" id="ARBA00004141"/>
    </source>
</evidence>
<name>A0AAD9NYV2_RIDPI</name>
<feature type="compositionally biased region" description="Basic and acidic residues" evidence="7">
    <location>
        <begin position="676"/>
        <end position="686"/>
    </location>
</feature>
<feature type="transmembrane region" description="Helical" evidence="6">
    <location>
        <begin position="408"/>
        <end position="427"/>
    </location>
</feature>
<feature type="region of interest" description="Disordered" evidence="7">
    <location>
        <begin position="670"/>
        <end position="689"/>
    </location>
</feature>
<feature type="transmembrane region" description="Helical" evidence="6">
    <location>
        <begin position="369"/>
        <end position="393"/>
    </location>
</feature>
<comment type="subcellular location">
    <subcellularLocation>
        <location evidence="1 6">Membrane</location>
        <topology evidence="1 6">Multi-pass membrane protein</topology>
    </subcellularLocation>
</comment>
<evidence type="ECO:0000259" key="8">
    <source>
        <dbReference type="Pfam" id="PF04547"/>
    </source>
</evidence>
<gene>
    <name evidence="9" type="ORF">NP493_247g03013</name>
</gene>
<reference evidence="9" key="1">
    <citation type="journal article" date="2023" name="Mol. Biol. Evol.">
        <title>Third-Generation Sequencing Reveals the Adaptive Role of the Epigenome in Three Deep-Sea Polychaetes.</title>
        <authorList>
            <person name="Perez M."/>
            <person name="Aroh O."/>
            <person name="Sun Y."/>
            <person name="Lan Y."/>
            <person name="Juniper S.K."/>
            <person name="Young C.R."/>
            <person name="Angers B."/>
            <person name="Qian P.Y."/>
        </authorList>
    </citation>
    <scope>NUCLEOTIDE SEQUENCE</scope>
    <source>
        <strain evidence="9">R07B-5</strain>
    </source>
</reference>
<evidence type="ECO:0000256" key="5">
    <source>
        <dbReference type="ARBA" id="ARBA00023136"/>
    </source>
</evidence>
<dbReference type="InterPro" id="IPR049452">
    <property type="entry name" value="Anoctamin_TM"/>
</dbReference>
<dbReference type="PANTHER" id="PTHR12308:SF51">
    <property type="entry name" value="ANOCTAMIN-8"/>
    <property type="match status" value="1"/>
</dbReference>
<keyword evidence="10" id="KW-1185">Reference proteome</keyword>
<dbReference type="PANTHER" id="PTHR12308">
    <property type="entry name" value="ANOCTAMIN"/>
    <property type="match status" value="1"/>
</dbReference>
<feature type="transmembrane region" description="Helical" evidence="6">
    <location>
        <begin position="292"/>
        <end position="313"/>
    </location>
</feature>
<dbReference type="EMBL" id="JAODUO010000246">
    <property type="protein sequence ID" value="KAK2185048.1"/>
    <property type="molecule type" value="Genomic_DNA"/>
</dbReference>
<evidence type="ECO:0000256" key="7">
    <source>
        <dbReference type="SAM" id="MobiDB-lite"/>
    </source>
</evidence>
<evidence type="ECO:0000313" key="10">
    <source>
        <dbReference type="Proteomes" id="UP001209878"/>
    </source>
</evidence>
<keyword evidence="3 6" id="KW-0812">Transmembrane</keyword>
<dbReference type="InterPro" id="IPR007632">
    <property type="entry name" value="Anoctamin"/>
</dbReference>
<keyword evidence="5 6" id="KW-0472">Membrane</keyword>
<comment type="caution">
    <text evidence="6">Lacks conserved residue(s) required for the propagation of feature annotation.</text>
</comment>
<dbReference type="AlphaFoldDB" id="A0AAD9NYV2"/>
<dbReference type="GO" id="GO:0005886">
    <property type="term" value="C:plasma membrane"/>
    <property type="evidence" value="ECO:0007669"/>
    <property type="project" value="TreeGrafter"/>
</dbReference>